<comment type="caution">
    <text evidence="3">The sequence shown here is derived from an EMBL/GenBank/DDBJ whole genome shotgun (WGS) entry which is preliminary data.</text>
</comment>
<dbReference type="InterPro" id="IPR036770">
    <property type="entry name" value="Ankyrin_rpt-contain_sf"/>
</dbReference>
<protein>
    <submittedName>
        <fullName evidence="3">Uncharacterized protein</fullName>
    </submittedName>
</protein>
<dbReference type="RefSeq" id="WP_094291021.1">
    <property type="nucleotide sequence ID" value="NZ_JAMXHW010000031.1"/>
</dbReference>
<feature type="repeat" description="ANK" evidence="1">
    <location>
        <begin position="91"/>
        <end position="123"/>
    </location>
</feature>
<keyword evidence="2" id="KW-0732">Signal</keyword>
<dbReference type="PANTHER" id="PTHR22677">
    <property type="entry name" value="ANKYRIN REPEAT DOMAIN-CONTAINING PROTEIN 60"/>
    <property type="match status" value="1"/>
</dbReference>
<dbReference type="PROSITE" id="PS50297">
    <property type="entry name" value="ANK_REP_REGION"/>
    <property type="match status" value="3"/>
</dbReference>
<evidence type="ECO:0000256" key="1">
    <source>
        <dbReference type="PROSITE-ProRule" id="PRU00023"/>
    </source>
</evidence>
<dbReference type="Pfam" id="PF00023">
    <property type="entry name" value="Ank"/>
    <property type="match status" value="1"/>
</dbReference>
<evidence type="ECO:0000313" key="3">
    <source>
        <dbReference type="EMBL" id="OYD48793.1"/>
    </source>
</evidence>
<organism evidence="3 4">
    <name type="scientific">Acidovorax kalamii</name>
    <dbReference type="NCBI Taxonomy" id="2004485"/>
    <lineage>
        <taxon>Bacteria</taxon>
        <taxon>Pseudomonadati</taxon>
        <taxon>Pseudomonadota</taxon>
        <taxon>Betaproteobacteria</taxon>
        <taxon>Burkholderiales</taxon>
        <taxon>Comamonadaceae</taxon>
        <taxon>Acidovorax</taxon>
    </lineage>
</organism>
<gene>
    <name evidence="3" type="ORF">CBY09_18435</name>
</gene>
<dbReference type="SUPFAM" id="SSF48403">
    <property type="entry name" value="Ankyrin repeat"/>
    <property type="match status" value="1"/>
</dbReference>
<proteinExistence type="predicted"/>
<dbReference type="InterPro" id="IPR039323">
    <property type="entry name" value="ANKRD_45/46/60"/>
</dbReference>
<dbReference type="AlphaFoldDB" id="A0A235EJ40"/>
<dbReference type="PRINTS" id="PR01415">
    <property type="entry name" value="ANKYRIN"/>
</dbReference>
<evidence type="ECO:0000256" key="2">
    <source>
        <dbReference type="SAM" id="SignalP"/>
    </source>
</evidence>
<feature type="chain" id="PRO_5012353362" evidence="2">
    <location>
        <begin position="24"/>
        <end position="224"/>
    </location>
</feature>
<dbReference type="SMART" id="SM00248">
    <property type="entry name" value="ANK"/>
    <property type="match status" value="5"/>
</dbReference>
<feature type="signal peptide" evidence="2">
    <location>
        <begin position="1"/>
        <end position="23"/>
    </location>
</feature>
<evidence type="ECO:0000313" key="4">
    <source>
        <dbReference type="Proteomes" id="UP000215441"/>
    </source>
</evidence>
<reference evidence="3 4" key="1">
    <citation type="submission" date="2017-07" db="EMBL/GenBank/DDBJ databases">
        <title>Acidovorax KNDSW TSA 6 genome sequence and assembly.</title>
        <authorList>
            <person name="Mayilraj S."/>
        </authorList>
    </citation>
    <scope>NUCLEOTIDE SEQUENCE [LARGE SCALE GENOMIC DNA]</scope>
    <source>
        <strain evidence="3 4">KNDSW-TSA6</strain>
    </source>
</reference>
<feature type="repeat" description="ANK" evidence="1">
    <location>
        <begin position="157"/>
        <end position="189"/>
    </location>
</feature>
<dbReference type="PROSITE" id="PS50088">
    <property type="entry name" value="ANK_REPEAT"/>
    <property type="match status" value="3"/>
</dbReference>
<name>A0A235EJ40_9BURK</name>
<sequence length="224" mass="23818">MSLQRRSALAAVALGLVSARAWAGAYEDFFVAILRDDGDAIAALLRRGFDPNTRDPKGQVGLTLALQNGANKAFAALLASRQVNVEARNAQDESPLMIAAIKGNVDAVKALIAREADVNKTGWAPLHYAASAGSPQHAVIISLLLENHAYIDATSPNGTTPLMMAAHYGSIEAVQLLLDEGADPTLKNQLGLTAADFALRVSRTESAEKIAAAIRRRQPNRGKW</sequence>
<dbReference type="PANTHER" id="PTHR22677:SF4">
    <property type="entry name" value="USHER SYNDROME TYPE-1G PROTEIN-LIKE PROTEIN"/>
    <property type="match status" value="1"/>
</dbReference>
<keyword evidence="4" id="KW-1185">Reference proteome</keyword>
<feature type="repeat" description="ANK" evidence="1">
    <location>
        <begin position="121"/>
        <end position="156"/>
    </location>
</feature>
<dbReference type="EMBL" id="NOIG01000011">
    <property type="protein sequence ID" value="OYD48793.1"/>
    <property type="molecule type" value="Genomic_DNA"/>
</dbReference>
<dbReference type="InterPro" id="IPR002110">
    <property type="entry name" value="Ankyrin_rpt"/>
</dbReference>
<accession>A0A235EJ40</accession>
<dbReference type="Proteomes" id="UP000215441">
    <property type="component" value="Unassembled WGS sequence"/>
</dbReference>
<dbReference type="Pfam" id="PF12796">
    <property type="entry name" value="Ank_2"/>
    <property type="match status" value="1"/>
</dbReference>
<dbReference type="Gene3D" id="1.25.40.20">
    <property type="entry name" value="Ankyrin repeat-containing domain"/>
    <property type="match status" value="3"/>
</dbReference>
<dbReference type="OrthoDB" id="198309at2"/>
<keyword evidence="1" id="KW-0040">ANK repeat</keyword>